<evidence type="ECO:0000313" key="10">
    <source>
        <dbReference type="Proteomes" id="UP000182598"/>
    </source>
</evidence>
<dbReference type="Proteomes" id="UP000182598">
    <property type="component" value="Unassembled WGS sequence"/>
</dbReference>
<keyword evidence="1" id="KW-0963">Cytoplasm</keyword>
<dbReference type="GO" id="GO:0003677">
    <property type="term" value="F:DNA binding"/>
    <property type="evidence" value="ECO:0007669"/>
    <property type="project" value="UniProtKB-KW"/>
</dbReference>
<dbReference type="GO" id="GO:0044780">
    <property type="term" value="P:bacterial-type flagellum assembly"/>
    <property type="evidence" value="ECO:0007669"/>
    <property type="project" value="InterPro"/>
</dbReference>
<dbReference type="RefSeq" id="WP_055439498.1">
    <property type="nucleotide sequence ID" value="NZ_CYHB01000005.1"/>
</dbReference>
<evidence type="ECO:0000256" key="4">
    <source>
        <dbReference type="ARBA" id="ARBA00023125"/>
    </source>
</evidence>
<evidence type="ECO:0000313" key="9">
    <source>
        <dbReference type="EMBL" id="CUA87603.1"/>
    </source>
</evidence>
<dbReference type="AlphaFoldDB" id="A0A0K6H9G7"/>
<organism evidence="9 10">
    <name type="scientific">Pseudidiomarina woesei</name>
    <dbReference type="NCBI Taxonomy" id="1381080"/>
    <lineage>
        <taxon>Bacteria</taxon>
        <taxon>Pseudomonadati</taxon>
        <taxon>Pseudomonadota</taxon>
        <taxon>Gammaproteobacteria</taxon>
        <taxon>Alteromonadales</taxon>
        <taxon>Idiomarinaceae</taxon>
        <taxon>Pseudidiomarina</taxon>
    </lineage>
</organism>
<gene>
    <name evidence="9" type="ORF">Ga0061064_1854</name>
</gene>
<keyword evidence="9" id="KW-0969">Cilium</keyword>
<keyword evidence="3" id="KW-0805">Transcription regulation</keyword>
<evidence type="ECO:0000256" key="8">
    <source>
        <dbReference type="ARBA" id="ARBA00025431"/>
    </source>
</evidence>
<keyword evidence="4" id="KW-0238">DNA-binding</keyword>
<comment type="function">
    <text evidence="8">Functions in complex with FlhC as a master transcriptional regulator that regulates transcription of several flagellar and non-flagellar operons by binding to their promoter region. Activates expression of class 2 flagellar genes, including fliA, which is a flagellum-specific sigma factor that turns on the class 3 genes. Also regulates genes whose products function in a variety of physiological pathways.</text>
</comment>
<sequence length="99" mass="11054">MSHSKTISELQELNLSYLMLVQKLIVEDRDTAIFRLKIDDDLADLIADMSSKELTMLARQPQSLLQPNLGSVSQLKAILTNKRDTGMQATHLAMHMASA</sequence>
<dbReference type="InterPro" id="IPR036194">
    <property type="entry name" value="FlhD_sf"/>
</dbReference>
<evidence type="ECO:0000256" key="5">
    <source>
        <dbReference type="ARBA" id="ARBA00023157"/>
    </source>
</evidence>
<evidence type="ECO:0000256" key="1">
    <source>
        <dbReference type="ARBA" id="ARBA00022490"/>
    </source>
</evidence>
<dbReference type="OrthoDB" id="5298036at2"/>
<keyword evidence="6" id="KW-0010">Activator</keyword>
<keyword evidence="5" id="KW-1015">Disulfide bond</keyword>
<dbReference type="Gene3D" id="1.10.4000.10">
    <property type="entry name" value="Flagellar transcriptional activator FlhD"/>
    <property type="match status" value="1"/>
</dbReference>
<protein>
    <submittedName>
        <fullName evidence="9">Flagellar transcriptional activator (FlhD)</fullName>
    </submittedName>
</protein>
<evidence type="ECO:0000256" key="7">
    <source>
        <dbReference type="ARBA" id="ARBA00023163"/>
    </source>
</evidence>
<dbReference type="InterPro" id="IPR023559">
    <property type="entry name" value="Flagellar_FlhD"/>
</dbReference>
<evidence type="ECO:0000256" key="3">
    <source>
        <dbReference type="ARBA" id="ARBA00023015"/>
    </source>
</evidence>
<keyword evidence="2" id="KW-1005">Bacterial flagellum biogenesis</keyword>
<dbReference type="SUPFAM" id="SSF63592">
    <property type="entry name" value="Flagellar transcriptional activator FlhD"/>
    <property type="match status" value="1"/>
</dbReference>
<reference evidence="10" key="1">
    <citation type="submission" date="2015-08" db="EMBL/GenBank/DDBJ databases">
        <authorList>
            <person name="Varghese N."/>
        </authorList>
    </citation>
    <scope>NUCLEOTIDE SEQUENCE [LARGE SCALE GENOMIC DNA]</scope>
    <source>
        <strain evidence="10">DSM 27808</strain>
    </source>
</reference>
<dbReference type="Pfam" id="PF05247">
    <property type="entry name" value="FlhD"/>
    <property type="match status" value="1"/>
</dbReference>
<keyword evidence="10" id="KW-1185">Reference proteome</keyword>
<dbReference type="GO" id="GO:0045893">
    <property type="term" value="P:positive regulation of DNA-templated transcription"/>
    <property type="evidence" value="ECO:0007669"/>
    <property type="project" value="InterPro"/>
</dbReference>
<proteinExistence type="predicted"/>
<dbReference type="EMBL" id="CYHB01000005">
    <property type="protein sequence ID" value="CUA87603.1"/>
    <property type="molecule type" value="Genomic_DNA"/>
</dbReference>
<name>A0A0K6H9G7_9GAMM</name>
<accession>A0A0K6H9G7</accession>
<keyword evidence="9" id="KW-0966">Cell projection</keyword>
<keyword evidence="7" id="KW-0804">Transcription</keyword>
<evidence type="ECO:0000256" key="2">
    <source>
        <dbReference type="ARBA" id="ARBA00022795"/>
    </source>
</evidence>
<keyword evidence="9" id="KW-0282">Flagellum</keyword>
<evidence type="ECO:0000256" key="6">
    <source>
        <dbReference type="ARBA" id="ARBA00023159"/>
    </source>
</evidence>